<dbReference type="SUPFAM" id="SSF52317">
    <property type="entry name" value="Class I glutamine amidotransferase-like"/>
    <property type="match status" value="1"/>
</dbReference>
<keyword evidence="1" id="KW-0732">Signal</keyword>
<dbReference type="EMBL" id="CP000927">
    <property type="protein sequence ID" value="ABZ72383.1"/>
    <property type="molecule type" value="Genomic_DNA"/>
</dbReference>
<dbReference type="PANTHER" id="PTHR40469">
    <property type="entry name" value="SECRETED GLYCOSYL HYDROLASE"/>
    <property type="match status" value="1"/>
</dbReference>
<dbReference type="InterPro" id="IPR001202">
    <property type="entry name" value="WW_dom"/>
</dbReference>
<feature type="domain" description="WW" evidence="2">
    <location>
        <begin position="216"/>
        <end position="248"/>
    </location>
</feature>
<dbReference type="AlphaFoldDB" id="B0T3R9"/>
<protein>
    <recommendedName>
        <fullName evidence="2">WW domain-containing protein</fullName>
    </recommendedName>
</protein>
<dbReference type="eggNOG" id="COG3828">
    <property type="taxonomic scope" value="Bacteria"/>
</dbReference>
<dbReference type="HOGENOM" id="CLU_057383_1_1_5"/>
<gene>
    <name evidence="3" type="ordered locus">Caul_3256</name>
</gene>
<dbReference type="Gene3D" id="3.40.50.880">
    <property type="match status" value="1"/>
</dbReference>
<dbReference type="KEGG" id="cak:Caul_3256"/>
<name>B0T3R9_CAUSK</name>
<dbReference type="InterPro" id="IPR029062">
    <property type="entry name" value="Class_I_gatase-like"/>
</dbReference>
<feature type="chain" id="PRO_5002755382" description="WW domain-containing protein" evidence="1">
    <location>
        <begin position="23"/>
        <end position="351"/>
    </location>
</feature>
<evidence type="ECO:0000259" key="2">
    <source>
        <dbReference type="PROSITE" id="PS50020"/>
    </source>
</evidence>
<sequence precursor="true">MRRFLALSIAALAALVALPALAKPAPLRVLYLDQSVGWKHAPVARPDGGGPSSTNLASSETAMIAIGQESGAFTAHVTQDAREITPERLESLDVLVFYTTGALPISPEAWAAVQKRVAAGKLGFVGLHSATDTGWPYDGPGEAYTRFIGGRFAGHPWTQGTPIRIETLDPDLAVVGMWPVSFDYAEEIYQHRDYDPARVRVLQTLDFAGTPLKRPYAVPVAWAREIGKGRLFFSNLGHTPSTWDDPRFRKQVVEAVKWTGRRTDGRATPDTLRQAEWQFRALLAYEPVAGRDDKAILSRLLKMDPSWRTATAQRIADLRTVYPDKPDSDRAPFEAAYKAVLADVLARGGVK</sequence>
<dbReference type="InterPro" id="IPR029010">
    <property type="entry name" value="ThuA-like"/>
</dbReference>
<dbReference type="Pfam" id="PF06283">
    <property type="entry name" value="ThuA"/>
    <property type="match status" value="1"/>
</dbReference>
<feature type="signal peptide" evidence="1">
    <location>
        <begin position="1"/>
        <end position="22"/>
    </location>
</feature>
<dbReference type="STRING" id="366602.Caul_3256"/>
<dbReference type="OrthoDB" id="109511at2"/>
<evidence type="ECO:0000256" key="1">
    <source>
        <dbReference type="SAM" id="SignalP"/>
    </source>
</evidence>
<dbReference type="PROSITE" id="PS01159">
    <property type="entry name" value="WW_DOMAIN_1"/>
    <property type="match status" value="1"/>
</dbReference>
<reference evidence="3" key="1">
    <citation type="submission" date="2008-01" db="EMBL/GenBank/DDBJ databases">
        <title>Complete sequence of chromosome of Caulobacter sp. K31.</title>
        <authorList>
            <consortium name="US DOE Joint Genome Institute"/>
            <person name="Copeland A."/>
            <person name="Lucas S."/>
            <person name="Lapidus A."/>
            <person name="Barry K."/>
            <person name="Glavina del Rio T."/>
            <person name="Dalin E."/>
            <person name="Tice H."/>
            <person name="Pitluck S."/>
            <person name="Bruce D."/>
            <person name="Goodwin L."/>
            <person name="Thompson L.S."/>
            <person name="Brettin T."/>
            <person name="Detter J.C."/>
            <person name="Han C."/>
            <person name="Schmutz J."/>
            <person name="Larimer F."/>
            <person name="Land M."/>
            <person name="Hauser L."/>
            <person name="Kyrpides N."/>
            <person name="Kim E."/>
            <person name="Stephens C."/>
            <person name="Richardson P."/>
        </authorList>
    </citation>
    <scope>NUCLEOTIDE SEQUENCE [LARGE SCALE GENOMIC DNA]</scope>
    <source>
        <strain evidence="3">K31</strain>
    </source>
</reference>
<organism evidence="3">
    <name type="scientific">Caulobacter sp. (strain K31)</name>
    <dbReference type="NCBI Taxonomy" id="366602"/>
    <lineage>
        <taxon>Bacteria</taxon>
        <taxon>Pseudomonadati</taxon>
        <taxon>Pseudomonadota</taxon>
        <taxon>Alphaproteobacteria</taxon>
        <taxon>Caulobacterales</taxon>
        <taxon>Caulobacteraceae</taxon>
        <taxon>Caulobacter</taxon>
    </lineage>
</organism>
<evidence type="ECO:0000313" key="3">
    <source>
        <dbReference type="EMBL" id="ABZ72383.1"/>
    </source>
</evidence>
<dbReference type="PROSITE" id="PS50020">
    <property type="entry name" value="WW_DOMAIN_2"/>
    <property type="match status" value="1"/>
</dbReference>
<accession>B0T3R9</accession>
<proteinExistence type="predicted"/>
<dbReference type="PANTHER" id="PTHR40469:SF2">
    <property type="entry name" value="GALACTOSE-BINDING DOMAIN-LIKE SUPERFAMILY PROTEIN"/>
    <property type="match status" value="1"/>
</dbReference>